<dbReference type="HOGENOM" id="CLU_033500_0_0_1"/>
<feature type="domain" description="RRM" evidence="3">
    <location>
        <begin position="18"/>
        <end position="96"/>
    </location>
</feature>
<dbReference type="GO" id="GO:0003729">
    <property type="term" value="F:mRNA binding"/>
    <property type="evidence" value="ECO:0000318"/>
    <property type="project" value="GO_Central"/>
</dbReference>
<dbReference type="InterPro" id="IPR035979">
    <property type="entry name" value="RBD_domain_sf"/>
</dbReference>
<dbReference type="eggNOG" id="KOG1190">
    <property type="taxonomic scope" value="Eukaryota"/>
</dbReference>
<dbReference type="PaxDb" id="3880-AES74737"/>
<name>G7KKW6_MEDTR</name>
<dbReference type="AlphaFoldDB" id="G7KKW6"/>
<dbReference type="InterPro" id="IPR034793">
    <property type="entry name" value="PTBPH1/PTBPH2_RRM2"/>
</dbReference>
<feature type="region of interest" description="Disordered" evidence="2">
    <location>
        <begin position="394"/>
        <end position="417"/>
    </location>
</feature>
<dbReference type="EnsemblPlants" id="AES74737">
    <property type="protein sequence ID" value="AES74737"/>
    <property type="gene ID" value="MTR_6g012590"/>
</dbReference>
<evidence type="ECO:0000313" key="5">
    <source>
        <dbReference type="EnsemblPlants" id="AES74737"/>
    </source>
</evidence>
<evidence type="ECO:0000256" key="2">
    <source>
        <dbReference type="SAM" id="MobiDB-lite"/>
    </source>
</evidence>
<dbReference type="GO" id="GO:0043484">
    <property type="term" value="P:regulation of RNA splicing"/>
    <property type="evidence" value="ECO:0000318"/>
    <property type="project" value="GO_Central"/>
</dbReference>
<sequence>MSSSKQQQQFRCTQIPSKVLHFRNLPWECSDEELADLCSPFGKVMSTKCNVGVNQNQAFVQFAELNQAISMVSYYASSSEPAQVRGKTVYIQYSNRHHIVNSNSPGDIPGNVLLVTIEGVEAGDVSIDVIHLVFSAFGFVHKLATFEKTAGFQALIQYTDAETAASAKDSLDGRSIPRYLLPEHVGACNLRISYSAHRDLNIKFQSNRSRDYTNPMLPVNQAAIDSALQPAIGPDGKRKEHKSNVLLATIENMQYAVPLDVLHSVFSAFGFVQKVAMFDKNGHTHALIQYPDLTIAAAAKETLEGHCIYDGGYCKLHLTYSRHTDLNVKAFSDKSRDYTVLDPSLHAAQAPAWQTTQAATMYSGSMGQMPSWDPNQQEVTQSYLSAPGTFPSGQAAPPFPGYSPAAVPPAGASPHSHMPPSSFAGAFPGSQPHYGWESRFRLNYNPYTL</sequence>
<evidence type="ECO:0000259" key="3">
    <source>
        <dbReference type="PROSITE" id="PS50102"/>
    </source>
</evidence>
<gene>
    <name evidence="5" type="primary">11414914</name>
    <name evidence="4" type="ordered locus">MTR_6g012590</name>
</gene>
<dbReference type="GO" id="GO:0005634">
    <property type="term" value="C:nucleus"/>
    <property type="evidence" value="ECO:0000318"/>
    <property type="project" value="GO_Central"/>
</dbReference>
<dbReference type="SUPFAM" id="SSF54928">
    <property type="entry name" value="RNA-binding domain, RBD"/>
    <property type="match status" value="3"/>
</dbReference>
<dbReference type="InterPro" id="IPR034792">
    <property type="entry name" value="PTBPH1/PTBPH2_RRM1"/>
</dbReference>
<reference evidence="5" key="3">
    <citation type="submission" date="2015-04" db="UniProtKB">
        <authorList>
            <consortium name="EnsemblPlants"/>
        </authorList>
    </citation>
    <scope>IDENTIFICATION</scope>
    <source>
        <strain evidence="5">cv. Jemalong A17</strain>
    </source>
</reference>
<accession>A0A0C3VTN9</accession>
<dbReference type="CDD" id="cd12686">
    <property type="entry name" value="RRM1_PTBPH1_PTBPH2"/>
    <property type="match status" value="1"/>
</dbReference>
<dbReference type="CDD" id="cd12691">
    <property type="entry name" value="RRM2_PTBPH1_PTBPH2"/>
    <property type="match status" value="1"/>
</dbReference>
<keyword evidence="1" id="KW-0694">RNA-binding</keyword>
<dbReference type="EMBL" id="CM001222">
    <property type="protein sequence ID" value="AES74737.2"/>
    <property type="molecule type" value="Genomic_DNA"/>
</dbReference>
<keyword evidence="6" id="KW-1185">Reference proteome</keyword>
<dbReference type="FunFam" id="3.30.70.330:FF:000324">
    <property type="entry name" value="Polypyrimidine tract-binding protein-like 2"/>
    <property type="match status" value="1"/>
</dbReference>
<dbReference type="PANTHER" id="PTHR15592">
    <property type="entry name" value="MATRIN 3/NUCLEAR PROTEIN 220-RELATED"/>
    <property type="match status" value="1"/>
</dbReference>
<dbReference type="SMART" id="SM00360">
    <property type="entry name" value="RRM"/>
    <property type="match status" value="2"/>
</dbReference>
<dbReference type="Pfam" id="PF00076">
    <property type="entry name" value="RRM_1"/>
    <property type="match status" value="1"/>
</dbReference>
<dbReference type="Proteomes" id="UP000002051">
    <property type="component" value="Chromosome 6"/>
</dbReference>
<evidence type="ECO:0000256" key="1">
    <source>
        <dbReference type="PROSITE-ProRule" id="PRU00176"/>
    </source>
</evidence>
<evidence type="ECO:0000313" key="4">
    <source>
        <dbReference type="EMBL" id="AES74737.2"/>
    </source>
</evidence>
<accession>G7KKW6</accession>
<proteinExistence type="predicted"/>
<evidence type="ECO:0000313" key="6">
    <source>
        <dbReference type="Proteomes" id="UP000002051"/>
    </source>
</evidence>
<dbReference type="Gene3D" id="3.30.70.330">
    <property type="match status" value="3"/>
</dbReference>
<dbReference type="OrthoDB" id="296632at2759"/>
<dbReference type="STRING" id="3880.G7KKW6"/>
<dbReference type="PROSITE" id="PS50102">
    <property type="entry name" value="RRM"/>
    <property type="match status" value="1"/>
</dbReference>
<organism evidence="4 6">
    <name type="scientific">Medicago truncatula</name>
    <name type="common">Barrel medic</name>
    <name type="synonym">Medicago tribuloides</name>
    <dbReference type="NCBI Taxonomy" id="3880"/>
    <lineage>
        <taxon>Eukaryota</taxon>
        <taxon>Viridiplantae</taxon>
        <taxon>Streptophyta</taxon>
        <taxon>Embryophyta</taxon>
        <taxon>Tracheophyta</taxon>
        <taxon>Spermatophyta</taxon>
        <taxon>Magnoliopsida</taxon>
        <taxon>eudicotyledons</taxon>
        <taxon>Gunneridae</taxon>
        <taxon>Pentapetalae</taxon>
        <taxon>rosids</taxon>
        <taxon>fabids</taxon>
        <taxon>Fabales</taxon>
        <taxon>Fabaceae</taxon>
        <taxon>Papilionoideae</taxon>
        <taxon>50 kb inversion clade</taxon>
        <taxon>NPAAA clade</taxon>
        <taxon>Hologalegina</taxon>
        <taxon>IRL clade</taxon>
        <taxon>Trifolieae</taxon>
        <taxon>Medicago</taxon>
    </lineage>
</organism>
<dbReference type="InterPro" id="IPR000504">
    <property type="entry name" value="RRM_dom"/>
</dbReference>
<feature type="compositionally biased region" description="Low complexity" evidence="2">
    <location>
        <begin position="402"/>
        <end position="414"/>
    </location>
</feature>
<protein>
    <submittedName>
        <fullName evidence="4">Polypyrimidine tract-binding-like protein</fullName>
    </submittedName>
</protein>
<reference evidence="4 6" key="1">
    <citation type="journal article" date="2011" name="Nature">
        <title>The Medicago genome provides insight into the evolution of rhizobial symbioses.</title>
        <authorList>
            <person name="Young N.D."/>
            <person name="Debelle F."/>
            <person name="Oldroyd G.E."/>
            <person name="Geurts R."/>
            <person name="Cannon S.B."/>
            <person name="Udvardi M.K."/>
            <person name="Benedito V.A."/>
            <person name="Mayer K.F."/>
            <person name="Gouzy J."/>
            <person name="Schoof H."/>
            <person name="Van de Peer Y."/>
            <person name="Proost S."/>
            <person name="Cook D.R."/>
            <person name="Meyers B.C."/>
            <person name="Spannagl M."/>
            <person name="Cheung F."/>
            <person name="De Mita S."/>
            <person name="Krishnakumar V."/>
            <person name="Gundlach H."/>
            <person name="Zhou S."/>
            <person name="Mudge J."/>
            <person name="Bharti A.K."/>
            <person name="Murray J.D."/>
            <person name="Naoumkina M.A."/>
            <person name="Rosen B."/>
            <person name="Silverstein K.A."/>
            <person name="Tang H."/>
            <person name="Rombauts S."/>
            <person name="Zhao P.X."/>
            <person name="Zhou P."/>
            <person name="Barbe V."/>
            <person name="Bardou P."/>
            <person name="Bechner M."/>
            <person name="Bellec A."/>
            <person name="Berger A."/>
            <person name="Berges H."/>
            <person name="Bidwell S."/>
            <person name="Bisseling T."/>
            <person name="Choisne N."/>
            <person name="Couloux A."/>
            <person name="Denny R."/>
            <person name="Deshpande S."/>
            <person name="Dai X."/>
            <person name="Doyle J.J."/>
            <person name="Dudez A.M."/>
            <person name="Farmer A.D."/>
            <person name="Fouteau S."/>
            <person name="Franken C."/>
            <person name="Gibelin C."/>
            <person name="Gish J."/>
            <person name="Goldstein S."/>
            <person name="Gonzalez A.J."/>
            <person name="Green P.J."/>
            <person name="Hallab A."/>
            <person name="Hartog M."/>
            <person name="Hua A."/>
            <person name="Humphray S.J."/>
            <person name="Jeong D.H."/>
            <person name="Jing Y."/>
            <person name="Jocker A."/>
            <person name="Kenton S.M."/>
            <person name="Kim D.J."/>
            <person name="Klee K."/>
            <person name="Lai H."/>
            <person name="Lang C."/>
            <person name="Lin S."/>
            <person name="Macmil S.L."/>
            <person name="Magdelenat G."/>
            <person name="Matthews L."/>
            <person name="McCorrison J."/>
            <person name="Monaghan E.L."/>
            <person name="Mun J.H."/>
            <person name="Najar F.Z."/>
            <person name="Nicholson C."/>
            <person name="Noirot C."/>
            <person name="O'Bleness M."/>
            <person name="Paule C.R."/>
            <person name="Poulain J."/>
            <person name="Prion F."/>
            <person name="Qin B."/>
            <person name="Qu C."/>
            <person name="Retzel E.F."/>
            <person name="Riddle C."/>
            <person name="Sallet E."/>
            <person name="Samain S."/>
            <person name="Samson N."/>
            <person name="Sanders I."/>
            <person name="Saurat O."/>
            <person name="Scarpelli C."/>
            <person name="Schiex T."/>
            <person name="Segurens B."/>
            <person name="Severin A.J."/>
            <person name="Sherrier D.J."/>
            <person name="Shi R."/>
            <person name="Sims S."/>
            <person name="Singer S.R."/>
            <person name="Sinharoy S."/>
            <person name="Sterck L."/>
            <person name="Viollet A."/>
            <person name="Wang B.B."/>
            <person name="Wang K."/>
            <person name="Wang M."/>
            <person name="Wang X."/>
            <person name="Warfsmann J."/>
            <person name="Weissenbach J."/>
            <person name="White D.D."/>
            <person name="White J.D."/>
            <person name="Wiley G.B."/>
            <person name="Wincker P."/>
            <person name="Xing Y."/>
            <person name="Yang L."/>
            <person name="Yao Z."/>
            <person name="Ying F."/>
            <person name="Zhai J."/>
            <person name="Zhou L."/>
            <person name="Zuber A."/>
            <person name="Denarie J."/>
            <person name="Dixon R.A."/>
            <person name="May G.D."/>
            <person name="Schwartz D.C."/>
            <person name="Rogers J."/>
            <person name="Quetier F."/>
            <person name="Town C.D."/>
            <person name="Roe B.A."/>
        </authorList>
    </citation>
    <scope>NUCLEOTIDE SEQUENCE [LARGE SCALE GENOMIC DNA]</scope>
    <source>
        <strain evidence="4">A17</strain>
        <strain evidence="5 6">cv. Jemalong A17</strain>
    </source>
</reference>
<reference evidence="4 6" key="2">
    <citation type="journal article" date="2014" name="BMC Genomics">
        <title>An improved genome release (version Mt4.0) for the model legume Medicago truncatula.</title>
        <authorList>
            <person name="Tang H."/>
            <person name="Krishnakumar V."/>
            <person name="Bidwell S."/>
            <person name="Rosen B."/>
            <person name="Chan A."/>
            <person name="Zhou S."/>
            <person name="Gentzbittel L."/>
            <person name="Childs K.L."/>
            <person name="Yandell M."/>
            <person name="Gundlach H."/>
            <person name="Mayer K.F."/>
            <person name="Schwartz D.C."/>
            <person name="Town C.D."/>
        </authorList>
    </citation>
    <scope>GENOME REANNOTATION</scope>
    <source>
        <strain evidence="5 6">cv. Jemalong A17</strain>
    </source>
</reference>
<dbReference type="InterPro" id="IPR012677">
    <property type="entry name" value="Nucleotide-bd_a/b_plait_sf"/>
</dbReference>